<proteinExistence type="predicted"/>
<gene>
    <name evidence="2" type="ORF">BJ212DRAFT_1301771</name>
</gene>
<dbReference type="AlphaFoldDB" id="A0A9P7JAS2"/>
<evidence type="ECO:0000313" key="3">
    <source>
        <dbReference type="Proteomes" id="UP000807769"/>
    </source>
</evidence>
<organism evidence="2 3">
    <name type="scientific">Suillus subaureus</name>
    <dbReference type="NCBI Taxonomy" id="48587"/>
    <lineage>
        <taxon>Eukaryota</taxon>
        <taxon>Fungi</taxon>
        <taxon>Dikarya</taxon>
        <taxon>Basidiomycota</taxon>
        <taxon>Agaricomycotina</taxon>
        <taxon>Agaricomycetes</taxon>
        <taxon>Agaricomycetidae</taxon>
        <taxon>Boletales</taxon>
        <taxon>Suillineae</taxon>
        <taxon>Suillaceae</taxon>
        <taxon>Suillus</taxon>
    </lineage>
</organism>
<comment type="caution">
    <text evidence="2">The sequence shown here is derived from an EMBL/GenBank/DDBJ whole genome shotgun (WGS) entry which is preliminary data.</text>
</comment>
<name>A0A9P7JAS2_9AGAM</name>
<sequence>MSVPVQEVSGEESLIVSCGPAIRVMYHFKEMKVLVRNNKIDFVLVFRDLGTLPSTIFSIIHSLPEIRVFKDLIVINNDLINPNPDNIEDANEQNVNANAVPSQRQQKVTKKGKCKKKYENDSIPADNDNIPEPDLIITGYQRALSIPANNNNASEPNLIINDSQRELSIPSLLSLNNVTQGLPNNGDYVIGQITIYTELFTEMITIGSHLTDTS</sequence>
<dbReference type="GeneID" id="64627190"/>
<keyword evidence="3" id="KW-1185">Reference proteome</keyword>
<accession>A0A9P7JAS2</accession>
<dbReference type="Proteomes" id="UP000807769">
    <property type="component" value="Unassembled WGS sequence"/>
</dbReference>
<evidence type="ECO:0000313" key="2">
    <source>
        <dbReference type="EMBL" id="KAG1811727.1"/>
    </source>
</evidence>
<dbReference type="RefSeq" id="XP_041190148.1">
    <property type="nucleotide sequence ID" value="XM_041333173.1"/>
</dbReference>
<reference evidence="2" key="1">
    <citation type="journal article" date="2020" name="New Phytol.">
        <title>Comparative genomics reveals dynamic genome evolution in host specialist ectomycorrhizal fungi.</title>
        <authorList>
            <person name="Lofgren L.A."/>
            <person name="Nguyen N.H."/>
            <person name="Vilgalys R."/>
            <person name="Ruytinx J."/>
            <person name="Liao H.L."/>
            <person name="Branco S."/>
            <person name="Kuo A."/>
            <person name="LaButti K."/>
            <person name="Lipzen A."/>
            <person name="Andreopoulos W."/>
            <person name="Pangilinan J."/>
            <person name="Riley R."/>
            <person name="Hundley H."/>
            <person name="Na H."/>
            <person name="Barry K."/>
            <person name="Grigoriev I.V."/>
            <person name="Stajich J.E."/>
            <person name="Kennedy P.G."/>
        </authorList>
    </citation>
    <scope>NUCLEOTIDE SEQUENCE</scope>
    <source>
        <strain evidence="2">MN1</strain>
    </source>
</reference>
<evidence type="ECO:0000256" key="1">
    <source>
        <dbReference type="SAM" id="MobiDB-lite"/>
    </source>
</evidence>
<protein>
    <submittedName>
        <fullName evidence="2">Uncharacterized protein</fullName>
    </submittedName>
</protein>
<dbReference type="EMBL" id="JABBWG010000028">
    <property type="protein sequence ID" value="KAG1811727.1"/>
    <property type="molecule type" value="Genomic_DNA"/>
</dbReference>
<feature type="region of interest" description="Disordered" evidence="1">
    <location>
        <begin position="94"/>
        <end position="125"/>
    </location>
</feature>
<feature type="compositionally biased region" description="Polar residues" evidence="1">
    <location>
        <begin position="94"/>
        <end position="106"/>
    </location>
</feature>
<feature type="compositionally biased region" description="Basic residues" evidence="1">
    <location>
        <begin position="107"/>
        <end position="116"/>
    </location>
</feature>